<accession>A0A0L0CRI9</accession>
<evidence type="ECO:0000313" key="2">
    <source>
        <dbReference type="Proteomes" id="UP000037069"/>
    </source>
</evidence>
<dbReference type="Proteomes" id="UP000037069">
    <property type="component" value="Unassembled WGS sequence"/>
</dbReference>
<dbReference type="AlphaFoldDB" id="A0A0L0CRI9"/>
<gene>
    <name evidence="1" type="ORF">FF38_09591</name>
</gene>
<evidence type="ECO:0000313" key="1">
    <source>
        <dbReference type="EMBL" id="KNC34049.1"/>
    </source>
</evidence>
<comment type="caution">
    <text evidence="1">The sequence shown here is derived from an EMBL/GenBank/DDBJ whole genome shotgun (WGS) entry which is preliminary data.</text>
</comment>
<organism evidence="1 2">
    <name type="scientific">Lucilia cuprina</name>
    <name type="common">Green bottle fly</name>
    <name type="synonym">Australian sheep blowfly</name>
    <dbReference type="NCBI Taxonomy" id="7375"/>
    <lineage>
        <taxon>Eukaryota</taxon>
        <taxon>Metazoa</taxon>
        <taxon>Ecdysozoa</taxon>
        <taxon>Arthropoda</taxon>
        <taxon>Hexapoda</taxon>
        <taxon>Insecta</taxon>
        <taxon>Pterygota</taxon>
        <taxon>Neoptera</taxon>
        <taxon>Endopterygota</taxon>
        <taxon>Diptera</taxon>
        <taxon>Brachycera</taxon>
        <taxon>Muscomorpha</taxon>
        <taxon>Oestroidea</taxon>
        <taxon>Calliphoridae</taxon>
        <taxon>Luciliinae</taxon>
        <taxon>Lucilia</taxon>
    </lineage>
</organism>
<keyword evidence="2" id="KW-1185">Reference proteome</keyword>
<proteinExistence type="predicted"/>
<sequence>MGTLYIEPILTATDKRSSIPSGNPLTTISARLSLLCKILFSTSSAVIFLVVEESMLCISLLQSTISDFISFKQEAISNLKLETVSANACLIDVCSPSTLLMKASILLLRSPISFCNTLSRPARGLLSQELQENDKNLLAFRATNVAYNNKLITYDSMVAVSTVR</sequence>
<name>A0A0L0CRI9_LUCCU</name>
<protein>
    <submittedName>
        <fullName evidence="1">Uncharacterized protein</fullName>
    </submittedName>
</protein>
<dbReference type="EMBL" id="JRES01000112">
    <property type="protein sequence ID" value="KNC34049.1"/>
    <property type="molecule type" value="Genomic_DNA"/>
</dbReference>
<reference evidence="1 2" key="1">
    <citation type="journal article" date="2015" name="Nat. Commun.">
        <title>Lucilia cuprina genome unlocks parasitic fly biology to underpin future interventions.</title>
        <authorList>
            <person name="Anstead C.A."/>
            <person name="Korhonen P.K."/>
            <person name="Young N.D."/>
            <person name="Hall R.S."/>
            <person name="Jex A.R."/>
            <person name="Murali S.C."/>
            <person name="Hughes D.S."/>
            <person name="Lee S.F."/>
            <person name="Perry T."/>
            <person name="Stroehlein A.J."/>
            <person name="Ansell B.R."/>
            <person name="Breugelmans B."/>
            <person name="Hofmann A."/>
            <person name="Qu J."/>
            <person name="Dugan S."/>
            <person name="Lee S.L."/>
            <person name="Chao H."/>
            <person name="Dinh H."/>
            <person name="Han Y."/>
            <person name="Doddapaneni H.V."/>
            <person name="Worley K.C."/>
            <person name="Muzny D.M."/>
            <person name="Ioannidis P."/>
            <person name="Waterhouse R.M."/>
            <person name="Zdobnov E.M."/>
            <person name="James P.J."/>
            <person name="Bagnall N.H."/>
            <person name="Kotze A.C."/>
            <person name="Gibbs R.A."/>
            <person name="Richards S."/>
            <person name="Batterham P."/>
            <person name="Gasser R.B."/>
        </authorList>
    </citation>
    <scope>NUCLEOTIDE SEQUENCE [LARGE SCALE GENOMIC DNA]</scope>
    <source>
        <strain evidence="1 2">LS</strain>
        <tissue evidence="1">Full body</tissue>
    </source>
</reference>